<evidence type="ECO:0000259" key="4">
    <source>
        <dbReference type="Pfam" id="PF01977"/>
    </source>
</evidence>
<dbReference type="PATRIC" id="fig|316.77.peg.2325"/>
<feature type="compositionally biased region" description="Basic and acidic residues" evidence="3">
    <location>
        <begin position="515"/>
        <end position="526"/>
    </location>
</feature>
<feature type="compositionally biased region" description="Basic residues" evidence="3">
    <location>
        <begin position="558"/>
        <end position="578"/>
    </location>
</feature>
<gene>
    <name evidence="7" type="ORF">CH92_11600</name>
</gene>
<keyword evidence="2" id="KW-0464">Manganese</keyword>
<dbReference type="Pfam" id="PF20696">
    <property type="entry name" value="UbiD_C"/>
    <property type="match status" value="1"/>
</dbReference>
<reference evidence="7 8" key="2">
    <citation type="submission" date="2014-03" db="EMBL/GenBank/DDBJ databases">
        <authorList>
            <person name="Baltrus D."/>
            <person name="Dougherty K."/>
        </authorList>
    </citation>
    <scope>NUCLEOTIDE SEQUENCE</scope>
    <source>
        <strain evidence="7 8">28a24</strain>
    </source>
</reference>
<proteinExistence type="inferred from homology"/>
<dbReference type="Pfam" id="PF01977">
    <property type="entry name" value="UbiD"/>
    <property type="match status" value="1"/>
</dbReference>
<organism evidence="7 8">
    <name type="scientific">Stutzerimonas stutzeri</name>
    <name type="common">Pseudomonas stutzeri</name>
    <dbReference type="NCBI Taxonomy" id="316"/>
    <lineage>
        <taxon>Bacteria</taxon>
        <taxon>Pseudomonadati</taxon>
        <taxon>Pseudomonadota</taxon>
        <taxon>Gammaproteobacteria</taxon>
        <taxon>Pseudomonadales</taxon>
        <taxon>Pseudomonadaceae</taxon>
        <taxon>Stutzerimonas</taxon>
    </lineage>
</organism>
<feature type="domain" description="3-octaprenyl-4-hydroxybenzoate carboxy-lyase-like Rift-related" evidence="4">
    <location>
        <begin position="112"/>
        <end position="306"/>
    </location>
</feature>
<reference evidence="8" key="1">
    <citation type="journal article" date="2014" name="Genome Announc.">
        <title>Complete Genome Sequence of the Highly Transformable Pseudomonas stutzeri Strain 28a24.</title>
        <authorList>
            <person name="Smith B.A."/>
            <person name="Dougherty K.M."/>
            <person name="Baltrus D.A."/>
        </authorList>
    </citation>
    <scope>NUCLEOTIDE SEQUENCE [LARGE SCALE GENOMIC DNA]</scope>
    <source>
        <strain evidence="8">28a24</strain>
    </source>
</reference>
<accession>W8QZF8</accession>
<evidence type="ECO:0000256" key="2">
    <source>
        <dbReference type="ARBA" id="ARBA00023211"/>
    </source>
</evidence>
<name>W8QZF8_STUST</name>
<evidence type="ECO:0000256" key="1">
    <source>
        <dbReference type="ARBA" id="ARBA00010021"/>
    </source>
</evidence>
<dbReference type="Gene3D" id="3.40.1670.10">
    <property type="entry name" value="UbiD C-terminal domain-like"/>
    <property type="match status" value="1"/>
</dbReference>
<dbReference type="EMBL" id="CP007441">
    <property type="protein sequence ID" value="AHL75714.1"/>
    <property type="molecule type" value="Genomic_DNA"/>
</dbReference>
<dbReference type="SUPFAM" id="SSF143968">
    <property type="entry name" value="UbiD C-terminal domain-like"/>
    <property type="match status" value="1"/>
</dbReference>
<protein>
    <submittedName>
        <fullName evidence="7">3-octaprenyl-4-hydroxybenzoate carboxy-lyase</fullName>
    </submittedName>
</protein>
<keyword evidence="7" id="KW-0456">Lyase</keyword>
<evidence type="ECO:0000259" key="5">
    <source>
        <dbReference type="Pfam" id="PF20695"/>
    </source>
</evidence>
<dbReference type="GO" id="GO:0005829">
    <property type="term" value="C:cytosol"/>
    <property type="evidence" value="ECO:0007669"/>
    <property type="project" value="TreeGrafter"/>
</dbReference>
<evidence type="ECO:0000313" key="7">
    <source>
        <dbReference type="EMBL" id="AHL75714.1"/>
    </source>
</evidence>
<evidence type="ECO:0000256" key="3">
    <source>
        <dbReference type="SAM" id="MobiDB-lite"/>
    </source>
</evidence>
<feature type="region of interest" description="Disordered" evidence="3">
    <location>
        <begin position="486"/>
        <end position="586"/>
    </location>
</feature>
<evidence type="ECO:0000259" key="6">
    <source>
        <dbReference type="Pfam" id="PF20696"/>
    </source>
</evidence>
<dbReference type="InterPro" id="IPR049381">
    <property type="entry name" value="UbiD-like_C"/>
</dbReference>
<feature type="domain" description="3-octaprenyl-4-hydroxybenzoate carboxy-lyase-like N-terminal" evidence="5">
    <location>
        <begin position="26"/>
        <end position="99"/>
    </location>
</feature>
<dbReference type="FunFam" id="3.40.1670.10:FF:000003">
    <property type="entry name" value="Phenolic acid decarboxylase"/>
    <property type="match status" value="1"/>
</dbReference>
<dbReference type="PANTHER" id="PTHR30108:SF17">
    <property type="entry name" value="FERULIC ACID DECARBOXYLASE 1"/>
    <property type="match status" value="1"/>
</dbReference>
<feature type="domain" description="3-octaprenyl-4-hydroxybenzoate carboxy-lyase-like C-terminal" evidence="6">
    <location>
        <begin position="313"/>
        <end position="433"/>
    </location>
</feature>
<evidence type="ECO:0000313" key="8">
    <source>
        <dbReference type="Proteomes" id="UP000019522"/>
    </source>
</evidence>
<dbReference type="AlphaFoldDB" id="W8QZF8"/>
<dbReference type="GO" id="GO:0008694">
    <property type="term" value="F:4-hydroxy-3-polyprenylbenzoate decarboxylase activity"/>
    <property type="evidence" value="ECO:0007669"/>
    <property type="project" value="TreeGrafter"/>
</dbReference>
<dbReference type="InterPro" id="IPR048304">
    <property type="entry name" value="UbiD_Rift_dom"/>
</dbReference>
<feature type="compositionally biased region" description="Low complexity" evidence="3">
    <location>
        <begin position="527"/>
        <end position="557"/>
    </location>
</feature>
<dbReference type="InterPro" id="IPR049383">
    <property type="entry name" value="UbiD-like_N"/>
</dbReference>
<dbReference type="GO" id="GO:0006744">
    <property type="term" value="P:ubiquinone biosynthetic process"/>
    <property type="evidence" value="ECO:0007669"/>
    <property type="project" value="TreeGrafter"/>
</dbReference>
<dbReference type="SUPFAM" id="SSF50475">
    <property type="entry name" value="FMN-binding split barrel"/>
    <property type="match status" value="1"/>
</dbReference>
<dbReference type="Pfam" id="PF20695">
    <property type="entry name" value="UbiD_N"/>
    <property type="match status" value="1"/>
</dbReference>
<dbReference type="NCBIfam" id="TIGR00148">
    <property type="entry name" value="UbiD family decarboxylase"/>
    <property type="match status" value="1"/>
</dbReference>
<comment type="similarity">
    <text evidence="1">Belongs to the UbiD family.</text>
</comment>
<dbReference type="InterPro" id="IPR002830">
    <property type="entry name" value="UbiD"/>
</dbReference>
<dbReference type="Proteomes" id="UP000019522">
    <property type="component" value="Chromosome"/>
</dbReference>
<dbReference type="PANTHER" id="PTHR30108">
    <property type="entry name" value="3-OCTAPRENYL-4-HYDROXYBENZOATE CARBOXY-LYASE-RELATED"/>
    <property type="match status" value="1"/>
</dbReference>
<sequence length="586" mass="63117">MPSMPSSPAASAPTALPVGASLRGWLDHLQQSQRLSVIRPGTDLRFGVAAIANRLDGQSASLFLQPGGHEIPVISGLLSDRQWMADAMGVEPSQVLARFEHASLEPLAWQETADAPCQQVVHHEVDLLSQLPIPTHNEHDSGAYITAGLLITRNPRTGVQNVSIHRLQVSGPNRLGALLLPRHALAYFQETERENEDLEVAVVVGCDPLTLMASQAIVPIDHDELEIAGALHGRPLPVAKCVTNRIRVPAEAEIVIEGRLLANAREEEGPFGEFPQYYGERAERHVIEVDAITHRQAPMFHTIVGGGLEHLLLGGIPREATMLAHLRRSFPSVRDVHLARGGVCRYHLYVQIDKRSEGEAKNVILGALGGHYDIKHVVVVDTDVDIHDPTEVEWAVATRFQADRDLVLIHESQGSKLDPSTRDGVGSKMGFDATVPLSAPPMRFKRIRVPGETEVDLGAVSQRMDAAAGPPATAFSRYRFQDAPAAAHKAPLPAPSHPVITGSAVPGTTTTTASSDRRYRCSRHDTSSTASGATTANGPTASTPPTANSSDASPMAARPRRAPRSRPPPRHSTTRNGRRTLACASS</sequence>
<dbReference type="KEGG" id="pstt:CH92_11600"/>